<dbReference type="EMBL" id="RPFW01000001">
    <property type="protein sequence ID" value="TVZ06367.1"/>
    <property type="molecule type" value="Genomic_DNA"/>
</dbReference>
<dbReference type="OrthoDB" id="4567939at2"/>
<evidence type="ECO:0000313" key="2">
    <source>
        <dbReference type="EMBL" id="TVZ06367.1"/>
    </source>
</evidence>
<dbReference type="Proteomes" id="UP000460272">
    <property type="component" value="Unassembled WGS sequence"/>
</dbReference>
<dbReference type="InterPro" id="IPR054156">
    <property type="entry name" value="YxaF_TetR_C"/>
</dbReference>
<sequence>MRATLSQLPAGSPRDVVEAFLAMIRPVVEQSARGSGCAVAAVAMGAGAADGGLHEIAADAFTAWRRELAGKLTAGGMAADQASGLAATLVILLEGAHVLCRAAGDLEPFDQAAKAITSLVGDI</sequence>
<reference evidence="2 3" key="1">
    <citation type="submission" date="2018-11" db="EMBL/GenBank/DDBJ databases">
        <title>Trebonia kvetii gen.nov., sp.nov., a novel acidophilic actinobacterium, and proposal of the new actinobacterial family Treboniaceae fam. nov.</title>
        <authorList>
            <person name="Rapoport D."/>
            <person name="Sagova-Mareckova M."/>
            <person name="Sedlacek I."/>
            <person name="Provaznik J."/>
            <person name="Kralova S."/>
            <person name="Pavlinic D."/>
            <person name="Benes V."/>
            <person name="Kopecky J."/>
        </authorList>
    </citation>
    <scope>NUCLEOTIDE SEQUENCE [LARGE SCALE GENOMIC DNA]</scope>
    <source>
        <strain evidence="2 3">15Tr583</strain>
    </source>
</reference>
<dbReference type="AlphaFoldDB" id="A0A6P2C5T8"/>
<name>A0A6P2C5T8_9ACTN</name>
<dbReference type="RefSeq" id="WP_145851122.1">
    <property type="nucleotide sequence ID" value="NZ_RPFW01000001.1"/>
</dbReference>
<dbReference type="Pfam" id="PF21993">
    <property type="entry name" value="TetR_C_13_2"/>
    <property type="match status" value="1"/>
</dbReference>
<keyword evidence="3" id="KW-1185">Reference proteome</keyword>
<dbReference type="InterPro" id="IPR036271">
    <property type="entry name" value="Tet_transcr_reg_TetR-rel_C_sf"/>
</dbReference>
<dbReference type="SUPFAM" id="SSF48498">
    <property type="entry name" value="Tetracyclin repressor-like, C-terminal domain"/>
    <property type="match status" value="1"/>
</dbReference>
<feature type="domain" description="Transcriptional regulator LmrA/YxaF-like C-terminal" evidence="1">
    <location>
        <begin position="13"/>
        <end position="114"/>
    </location>
</feature>
<evidence type="ECO:0000313" key="3">
    <source>
        <dbReference type="Proteomes" id="UP000460272"/>
    </source>
</evidence>
<comment type="caution">
    <text evidence="2">The sequence shown here is derived from an EMBL/GenBank/DDBJ whole genome shotgun (WGS) entry which is preliminary data.</text>
</comment>
<proteinExistence type="predicted"/>
<protein>
    <recommendedName>
        <fullName evidence="1">Transcriptional regulator LmrA/YxaF-like C-terminal domain-containing protein</fullName>
    </recommendedName>
</protein>
<dbReference type="Gene3D" id="1.10.357.10">
    <property type="entry name" value="Tetracycline Repressor, domain 2"/>
    <property type="match status" value="1"/>
</dbReference>
<organism evidence="2 3">
    <name type="scientific">Trebonia kvetii</name>
    <dbReference type="NCBI Taxonomy" id="2480626"/>
    <lineage>
        <taxon>Bacteria</taxon>
        <taxon>Bacillati</taxon>
        <taxon>Actinomycetota</taxon>
        <taxon>Actinomycetes</taxon>
        <taxon>Streptosporangiales</taxon>
        <taxon>Treboniaceae</taxon>
        <taxon>Trebonia</taxon>
    </lineage>
</organism>
<accession>A0A6P2C5T8</accession>
<gene>
    <name evidence="2" type="ORF">EAS64_02790</name>
</gene>
<evidence type="ECO:0000259" key="1">
    <source>
        <dbReference type="Pfam" id="PF21993"/>
    </source>
</evidence>